<dbReference type="Gene3D" id="4.10.1110.10">
    <property type="entry name" value="AN1-like Zinc finger"/>
    <property type="match status" value="1"/>
</dbReference>
<organism evidence="7 8">
    <name type="scientific">Hymenochirus boettgeri</name>
    <name type="common">Congo dwarf clawed frog</name>
    <dbReference type="NCBI Taxonomy" id="247094"/>
    <lineage>
        <taxon>Eukaryota</taxon>
        <taxon>Metazoa</taxon>
        <taxon>Chordata</taxon>
        <taxon>Craniata</taxon>
        <taxon>Vertebrata</taxon>
        <taxon>Euteleostomi</taxon>
        <taxon>Amphibia</taxon>
        <taxon>Batrachia</taxon>
        <taxon>Anura</taxon>
        <taxon>Pipoidea</taxon>
        <taxon>Pipidae</taxon>
        <taxon>Pipinae</taxon>
        <taxon>Hymenochirus</taxon>
    </lineage>
</organism>
<evidence type="ECO:0000313" key="8">
    <source>
        <dbReference type="Proteomes" id="UP000812440"/>
    </source>
</evidence>
<evidence type="ECO:0000256" key="1">
    <source>
        <dbReference type="ARBA" id="ARBA00022723"/>
    </source>
</evidence>
<keyword evidence="8" id="KW-1185">Reference proteome</keyword>
<reference evidence="7" key="1">
    <citation type="thesis" date="2020" institute="ProQuest LLC" country="789 East Eisenhower Parkway, Ann Arbor, MI, USA">
        <title>Comparative Genomics and Chromosome Evolution.</title>
        <authorList>
            <person name="Mudd A.B."/>
        </authorList>
    </citation>
    <scope>NUCLEOTIDE SEQUENCE</scope>
    <source>
        <strain evidence="7">Female2</strain>
        <tissue evidence="7">Blood</tissue>
    </source>
</reference>
<dbReference type="SMART" id="SM00154">
    <property type="entry name" value="ZnF_AN1"/>
    <property type="match status" value="1"/>
</dbReference>
<keyword evidence="2" id="KW-0677">Repeat</keyword>
<name>A0A8T2ICE8_9PIPI</name>
<dbReference type="FunFam" id="4.10.1110.10:FF:000003">
    <property type="entry name" value="AN1-type zinc finger protein 2B isoform X1"/>
    <property type="match status" value="1"/>
</dbReference>
<dbReference type="PANTHER" id="PTHR14677:SF20">
    <property type="entry name" value="ZINC FINGER AN1-TYPE CONTAINING 2A-RELATED"/>
    <property type="match status" value="1"/>
</dbReference>
<dbReference type="PANTHER" id="PTHR14677">
    <property type="entry name" value="ARSENITE INDUCUBLE RNA ASSOCIATED PROTEIN AIP-1-RELATED"/>
    <property type="match status" value="1"/>
</dbReference>
<dbReference type="OrthoDB" id="431929at2759"/>
<sequence length="59" mass="6726">MEFPDLGKHCSEPTCKQLDFLPLKCDACERIFCKDHITYALHKCSSAYKKVTSLTLFAV</sequence>
<dbReference type="AlphaFoldDB" id="A0A8T2ICE8"/>
<dbReference type="EMBL" id="JAACNH010021664">
    <property type="protein sequence ID" value="KAG8428894.1"/>
    <property type="molecule type" value="Genomic_DNA"/>
</dbReference>
<evidence type="ECO:0000313" key="7">
    <source>
        <dbReference type="EMBL" id="KAG8428894.1"/>
    </source>
</evidence>
<keyword evidence="4" id="KW-0862">Zinc</keyword>
<evidence type="ECO:0000256" key="2">
    <source>
        <dbReference type="ARBA" id="ARBA00022737"/>
    </source>
</evidence>
<dbReference type="Pfam" id="PF01428">
    <property type="entry name" value="zf-AN1"/>
    <property type="match status" value="1"/>
</dbReference>
<keyword evidence="1" id="KW-0479">Metal-binding</keyword>
<dbReference type="GO" id="GO:0043161">
    <property type="term" value="P:proteasome-mediated ubiquitin-dependent protein catabolic process"/>
    <property type="evidence" value="ECO:0007669"/>
    <property type="project" value="TreeGrafter"/>
</dbReference>
<dbReference type="Proteomes" id="UP000812440">
    <property type="component" value="Unassembled WGS sequence"/>
</dbReference>
<evidence type="ECO:0000256" key="5">
    <source>
        <dbReference type="PROSITE-ProRule" id="PRU00449"/>
    </source>
</evidence>
<dbReference type="InterPro" id="IPR035896">
    <property type="entry name" value="AN1-like_Znf"/>
</dbReference>
<keyword evidence="3 5" id="KW-0863">Zinc-finger</keyword>
<comment type="caution">
    <text evidence="7">The sequence shown here is derived from an EMBL/GenBank/DDBJ whole genome shotgun (WGS) entry which is preliminary data.</text>
</comment>
<accession>A0A8T2ICE8</accession>
<dbReference type="GO" id="GO:0008270">
    <property type="term" value="F:zinc ion binding"/>
    <property type="evidence" value="ECO:0007669"/>
    <property type="project" value="UniProtKB-KW"/>
</dbReference>
<evidence type="ECO:0000256" key="4">
    <source>
        <dbReference type="ARBA" id="ARBA00022833"/>
    </source>
</evidence>
<protein>
    <recommendedName>
        <fullName evidence="6">AN1-type domain-containing protein</fullName>
    </recommendedName>
</protein>
<feature type="domain" description="AN1-type" evidence="6">
    <location>
        <begin position="4"/>
        <end position="52"/>
    </location>
</feature>
<proteinExistence type="predicted"/>
<evidence type="ECO:0000259" key="6">
    <source>
        <dbReference type="PROSITE" id="PS51039"/>
    </source>
</evidence>
<dbReference type="InterPro" id="IPR000058">
    <property type="entry name" value="Znf_AN1"/>
</dbReference>
<dbReference type="GO" id="GO:0045047">
    <property type="term" value="P:protein targeting to ER"/>
    <property type="evidence" value="ECO:0007669"/>
    <property type="project" value="TreeGrafter"/>
</dbReference>
<evidence type="ECO:0000256" key="3">
    <source>
        <dbReference type="ARBA" id="ARBA00022771"/>
    </source>
</evidence>
<dbReference type="SUPFAM" id="SSF118310">
    <property type="entry name" value="AN1-like Zinc finger"/>
    <property type="match status" value="1"/>
</dbReference>
<dbReference type="GO" id="GO:0005783">
    <property type="term" value="C:endoplasmic reticulum"/>
    <property type="evidence" value="ECO:0007669"/>
    <property type="project" value="TreeGrafter"/>
</dbReference>
<dbReference type="PROSITE" id="PS51039">
    <property type="entry name" value="ZF_AN1"/>
    <property type="match status" value="1"/>
</dbReference>
<gene>
    <name evidence="7" type="ORF">GDO86_018968</name>
</gene>